<accession>A0A8B6D4V3</accession>
<keyword evidence="5" id="KW-0819">tRNA processing</keyword>
<evidence type="ECO:0000256" key="7">
    <source>
        <dbReference type="ARBA" id="ARBA00022723"/>
    </source>
</evidence>
<comment type="catalytic activity">
    <reaction evidence="1">
        <text>Endonucleolytic cleavage of RNA, removing extra 3' nucleotides from tRNA precursor, generating 3' termini of tRNAs. A 3'-hydroxy group is left at the tRNA terminus and a 5'-phosphoryl group is left at the trailer molecule.</text>
        <dbReference type="EC" id="3.1.26.11"/>
    </reaction>
</comment>
<evidence type="ECO:0000313" key="12">
    <source>
        <dbReference type="Proteomes" id="UP000596742"/>
    </source>
</evidence>
<evidence type="ECO:0000256" key="2">
    <source>
        <dbReference type="ARBA" id="ARBA00001947"/>
    </source>
</evidence>
<comment type="cofactor">
    <cofactor evidence="2">
        <name>Zn(2+)</name>
        <dbReference type="ChEBI" id="CHEBI:29105"/>
    </cofactor>
</comment>
<sequence length="140" mass="16150">MPCKALIETGKDCDLLIHEATLQSDMVADAAKKRHSTVKQAIEVGTQMQAKFQMLTHFSQRYKRIPLVEHKEFHKKFGLAYDFMKVKINDGEVLNDMIEPLTEIFKEDIEYSRKKEADTKKKSKHISKRLGNLSEVLKAV</sequence>
<comment type="caution">
    <text evidence="11">The sequence shown here is derived from an EMBL/GenBank/DDBJ whole genome shotgun (WGS) entry which is preliminary data.</text>
</comment>
<dbReference type="InterPro" id="IPR036866">
    <property type="entry name" value="RibonucZ/Hydroxyglut_hydro"/>
</dbReference>
<dbReference type="Gene3D" id="3.60.15.10">
    <property type="entry name" value="Ribonuclease Z/Hydroxyacylglutathione hydrolase-like"/>
    <property type="match status" value="1"/>
</dbReference>
<dbReference type="GO" id="GO:0042781">
    <property type="term" value="F:3'-tRNA processing endoribonuclease activity"/>
    <property type="evidence" value="ECO:0007669"/>
    <property type="project" value="UniProtKB-EC"/>
</dbReference>
<dbReference type="GO" id="GO:1990180">
    <property type="term" value="P:mitochondrial tRNA 3'-end processing"/>
    <property type="evidence" value="ECO:0007669"/>
    <property type="project" value="TreeGrafter"/>
</dbReference>
<dbReference type="OrthoDB" id="6140466at2759"/>
<evidence type="ECO:0000256" key="6">
    <source>
        <dbReference type="ARBA" id="ARBA00022722"/>
    </source>
</evidence>
<evidence type="ECO:0000256" key="1">
    <source>
        <dbReference type="ARBA" id="ARBA00000402"/>
    </source>
</evidence>
<dbReference type="PANTHER" id="PTHR12553:SF49">
    <property type="entry name" value="ZINC PHOSPHODIESTERASE ELAC PROTEIN 2"/>
    <property type="match status" value="1"/>
</dbReference>
<keyword evidence="6" id="KW-0540">Nuclease</keyword>
<dbReference type="SUPFAM" id="SSF56281">
    <property type="entry name" value="Metallo-hydrolase/oxidoreductase"/>
    <property type="match status" value="1"/>
</dbReference>
<keyword evidence="10" id="KW-0862">Zinc</keyword>
<protein>
    <recommendedName>
        <fullName evidence="4">ribonuclease Z</fullName>
        <ecNumber evidence="4">3.1.26.11</ecNumber>
    </recommendedName>
</protein>
<dbReference type="GO" id="GO:0005739">
    <property type="term" value="C:mitochondrion"/>
    <property type="evidence" value="ECO:0007669"/>
    <property type="project" value="TreeGrafter"/>
</dbReference>
<evidence type="ECO:0000256" key="10">
    <source>
        <dbReference type="ARBA" id="ARBA00022833"/>
    </source>
</evidence>
<evidence type="ECO:0000256" key="5">
    <source>
        <dbReference type="ARBA" id="ARBA00022694"/>
    </source>
</evidence>
<evidence type="ECO:0000256" key="3">
    <source>
        <dbReference type="ARBA" id="ARBA00007823"/>
    </source>
</evidence>
<evidence type="ECO:0000313" key="11">
    <source>
        <dbReference type="EMBL" id="VDI14211.1"/>
    </source>
</evidence>
<gene>
    <name evidence="11" type="ORF">MGAL_10B026786</name>
</gene>
<keyword evidence="8" id="KW-0255">Endonuclease</keyword>
<dbReference type="EMBL" id="UYJE01002840">
    <property type="protein sequence ID" value="VDI14211.1"/>
    <property type="molecule type" value="Genomic_DNA"/>
</dbReference>
<keyword evidence="9" id="KW-0378">Hydrolase</keyword>
<dbReference type="GO" id="GO:0046872">
    <property type="term" value="F:metal ion binding"/>
    <property type="evidence" value="ECO:0007669"/>
    <property type="project" value="UniProtKB-KW"/>
</dbReference>
<keyword evidence="12" id="KW-1185">Reference proteome</keyword>
<organism evidence="11 12">
    <name type="scientific">Mytilus galloprovincialis</name>
    <name type="common">Mediterranean mussel</name>
    <dbReference type="NCBI Taxonomy" id="29158"/>
    <lineage>
        <taxon>Eukaryota</taxon>
        <taxon>Metazoa</taxon>
        <taxon>Spiralia</taxon>
        <taxon>Lophotrochozoa</taxon>
        <taxon>Mollusca</taxon>
        <taxon>Bivalvia</taxon>
        <taxon>Autobranchia</taxon>
        <taxon>Pteriomorphia</taxon>
        <taxon>Mytilida</taxon>
        <taxon>Mytiloidea</taxon>
        <taxon>Mytilidae</taxon>
        <taxon>Mytilinae</taxon>
        <taxon>Mytilus</taxon>
    </lineage>
</organism>
<proteinExistence type="inferred from homology"/>
<reference evidence="11" key="1">
    <citation type="submission" date="2018-11" db="EMBL/GenBank/DDBJ databases">
        <authorList>
            <person name="Alioto T."/>
            <person name="Alioto T."/>
        </authorList>
    </citation>
    <scope>NUCLEOTIDE SEQUENCE</scope>
</reference>
<evidence type="ECO:0000256" key="8">
    <source>
        <dbReference type="ARBA" id="ARBA00022759"/>
    </source>
</evidence>
<dbReference type="Proteomes" id="UP000596742">
    <property type="component" value="Unassembled WGS sequence"/>
</dbReference>
<dbReference type="InterPro" id="IPR047151">
    <property type="entry name" value="RNZ2-like"/>
</dbReference>
<evidence type="ECO:0000256" key="9">
    <source>
        <dbReference type="ARBA" id="ARBA00022801"/>
    </source>
</evidence>
<keyword evidence="7" id="KW-0479">Metal-binding</keyword>
<dbReference type="EC" id="3.1.26.11" evidence="4"/>
<dbReference type="AlphaFoldDB" id="A0A8B6D4V3"/>
<evidence type="ECO:0000256" key="4">
    <source>
        <dbReference type="ARBA" id="ARBA00012477"/>
    </source>
</evidence>
<name>A0A8B6D4V3_MYTGA</name>
<dbReference type="PANTHER" id="PTHR12553">
    <property type="entry name" value="ZINC PHOSPHODIESTERASE ELAC PROTEIN 2"/>
    <property type="match status" value="1"/>
</dbReference>
<comment type="similarity">
    <text evidence="3">Belongs to the RNase Z family.</text>
</comment>